<dbReference type="GO" id="GO:0006869">
    <property type="term" value="P:lipid transport"/>
    <property type="evidence" value="ECO:0007669"/>
    <property type="project" value="UniProtKB-KW"/>
</dbReference>
<dbReference type="Proteomes" id="UP000005239">
    <property type="component" value="Unassembled WGS sequence"/>
</dbReference>
<feature type="region of interest" description="Disordered" evidence="10">
    <location>
        <begin position="1"/>
        <end position="20"/>
    </location>
</feature>
<dbReference type="SMART" id="SM00233">
    <property type="entry name" value="PH"/>
    <property type="match status" value="1"/>
</dbReference>
<evidence type="ECO:0000256" key="1">
    <source>
        <dbReference type="ARBA" id="ARBA00004170"/>
    </source>
</evidence>
<dbReference type="PROSITE" id="PS01013">
    <property type="entry name" value="OSBP"/>
    <property type="match status" value="1"/>
</dbReference>
<dbReference type="FunFam" id="2.40.160.120:FF:000003">
    <property type="entry name" value="Oxysterol-binding protein"/>
    <property type="match status" value="1"/>
</dbReference>
<dbReference type="SUPFAM" id="SSF144000">
    <property type="entry name" value="Oxysterol-binding protein-like"/>
    <property type="match status" value="1"/>
</dbReference>
<evidence type="ECO:0000256" key="7">
    <source>
        <dbReference type="ARBA" id="ARBA00023136"/>
    </source>
</evidence>
<reference evidence="12" key="1">
    <citation type="journal article" date="2008" name="Nat. Genet.">
        <title>The Pristionchus pacificus genome provides a unique perspective on nematode lifestyle and parasitism.</title>
        <authorList>
            <person name="Dieterich C."/>
            <person name="Clifton S.W."/>
            <person name="Schuster L.N."/>
            <person name="Chinwalla A."/>
            <person name="Delehaunty K."/>
            <person name="Dinkelacker I."/>
            <person name="Fulton L."/>
            <person name="Fulton R."/>
            <person name="Godfrey J."/>
            <person name="Minx P."/>
            <person name="Mitreva M."/>
            <person name="Roeseler W."/>
            <person name="Tian H."/>
            <person name="Witte H."/>
            <person name="Yang S.P."/>
            <person name="Wilson R.K."/>
            <person name="Sommer R.J."/>
        </authorList>
    </citation>
    <scope>NUCLEOTIDE SEQUENCE [LARGE SCALE GENOMIC DNA]</scope>
    <source>
        <strain evidence="12">PS312</strain>
    </source>
</reference>
<evidence type="ECO:0000256" key="5">
    <source>
        <dbReference type="ARBA" id="ARBA00023055"/>
    </source>
</evidence>
<dbReference type="GO" id="GO:0032934">
    <property type="term" value="F:sterol binding"/>
    <property type="evidence" value="ECO:0000318"/>
    <property type="project" value="GO_Central"/>
</dbReference>
<dbReference type="Pfam" id="PF00169">
    <property type="entry name" value="PH"/>
    <property type="match status" value="1"/>
</dbReference>
<feature type="compositionally biased region" description="Polar residues" evidence="10">
    <location>
        <begin position="8"/>
        <end position="20"/>
    </location>
</feature>
<keyword evidence="6" id="KW-0446">Lipid-binding</keyword>
<protein>
    <recommendedName>
        <fullName evidence="9">Oxysterol-binding protein</fullName>
    </recommendedName>
</protein>
<dbReference type="Gene3D" id="2.40.160.120">
    <property type="match status" value="1"/>
</dbReference>
<dbReference type="PANTHER" id="PTHR10972">
    <property type="entry name" value="OXYSTEROL-BINDING PROTEIN-RELATED"/>
    <property type="match status" value="1"/>
</dbReference>
<dbReference type="InterPro" id="IPR001849">
    <property type="entry name" value="PH_domain"/>
</dbReference>
<evidence type="ECO:0000256" key="4">
    <source>
        <dbReference type="ARBA" id="ARBA00022553"/>
    </source>
</evidence>
<keyword evidence="3 9" id="KW-0813">Transport</keyword>
<dbReference type="GO" id="GO:0005829">
    <property type="term" value="C:cytosol"/>
    <property type="evidence" value="ECO:0000318"/>
    <property type="project" value="GO_Central"/>
</dbReference>
<dbReference type="SUPFAM" id="SSF50729">
    <property type="entry name" value="PH domain-like"/>
    <property type="match status" value="1"/>
</dbReference>
<evidence type="ECO:0000256" key="2">
    <source>
        <dbReference type="ARBA" id="ARBA00008842"/>
    </source>
</evidence>
<evidence type="ECO:0000256" key="10">
    <source>
        <dbReference type="SAM" id="MobiDB-lite"/>
    </source>
</evidence>
<dbReference type="AlphaFoldDB" id="A0A2A6CR03"/>
<feature type="region of interest" description="Disordered" evidence="10">
    <location>
        <begin position="263"/>
        <end position="291"/>
    </location>
</feature>
<accession>A0A2A6CR03</accession>
<evidence type="ECO:0000256" key="8">
    <source>
        <dbReference type="RuleBase" id="RU003844"/>
    </source>
</evidence>
<dbReference type="GO" id="GO:0097038">
    <property type="term" value="C:perinuclear endoplasmic reticulum"/>
    <property type="evidence" value="ECO:0000318"/>
    <property type="project" value="GO_Central"/>
</dbReference>
<organism evidence="11 12">
    <name type="scientific">Pristionchus pacificus</name>
    <name type="common">Parasitic nematode worm</name>
    <dbReference type="NCBI Taxonomy" id="54126"/>
    <lineage>
        <taxon>Eukaryota</taxon>
        <taxon>Metazoa</taxon>
        <taxon>Ecdysozoa</taxon>
        <taxon>Nematoda</taxon>
        <taxon>Chromadorea</taxon>
        <taxon>Rhabditida</taxon>
        <taxon>Rhabditina</taxon>
        <taxon>Diplogasteromorpha</taxon>
        <taxon>Diplogasteroidea</taxon>
        <taxon>Neodiplogasteridae</taxon>
        <taxon>Pristionchus</taxon>
    </lineage>
</organism>
<evidence type="ECO:0000313" key="11">
    <source>
        <dbReference type="EnsemblMetazoa" id="PPA25368.1"/>
    </source>
</evidence>
<sequence length="761" mass="86576">MWEEESGMSLTRPSTNSSMEKSGWLNKWTNYIKGYRQRWFVLDKRAMNLRKRLRGAKKSLGCVWRPSNRADKLNHIQFEESQSEVGETCRGSINLHEARVLSDKVTSNIVIAHSTQTFHLKAQNDLDREAWLKALEYARHRANKEADSDNDEDETLGASRGAIALEGAKKALEIKMNQLHTSQNMLAKLGKELENVMMNGEAMDRKIIGERIHMFTVASATVVQAADEIASLSEKEIKKLEKALSSENSQRIQLQEQLETLAKQHSSLERAAAREGGSGGGSGGGGGGGAIRKWERKNGIVASYSYTSDEEEFHDAEEDIYHERKTGSSVNSGEDEELFSAEIVVPEGTIMVSPRIEMKSGRFRRSSIPNRPDHPLNLWSIMKNCIGKELSKIPMPVNFSEPLSVLQRITEDLEYSHLLLDEAARKTDPLEQLCWVAAYAVSSYSTTGNRTTKPFNPLLGETYECDRMEDLGWRSISEQVSHHPPAAAHHAEGKGWTMYQDFTMTSRFRGKYLSVIPIGHTHVTFPASRNHYTYKKITTTVHNIIVGKLWIDNHGDMEITNHTTGDKCTLKFAQYSYFGRDVPRKVSGFVKDSSGNVKYVMQGTWDDHMDMLKVIKATGKGDKTKVETESPIRVWTVNEPYPGNDQMHHFTRFAIELNEEEEGVAPTDSRLRPDQRLMENGLWDEANEKKQELEEKQRMKRKAREAQVDEAMQRGEHIEEIQPIWFEKTQDEKTGSLIHVFKGEYWKAKESNDWSKSPNIF</sequence>
<evidence type="ECO:0000313" key="12">
    <source>
        <dbReference type="Proteomes" id="UP000005239"/>
    </source>
</evidence>
<dbReference type="InterPro" id="IPR011993">
    <property type="entry name" value="PH-like_dom_sf"/>
</dbReference>
<dbReference type="PROSITE" id="PS50003">
    <property type="entry name" value="PH_DOMAIN"/>
    <property type="match status" value="1"/>
</dbReference>
<evidence type="ECO:0000256" key="3">
    <source>
        <dbReference type="ARBA" id="ARBA00022448"/>
    </source>
</evidence>
<dbReference type="Pfam" id="PF01237">
    <property type="entry name" value="Oxysterol_BP"/>
    <property type="match status" value="1"/>
</dbReference>
<evidence type="ECO:0000256" key="9">
    <source>
        <dbReference type="RuleBase" id="RU003845"/>
    </source>
</evidence>
<gene>
    <name evidence="11" type="primary">WBGene00114922</name>
</gene>
<dbReference type="InterPro" id="IPR018494">
    <property type="entry name" value="Oxysterol-bd_CS"/>
</dbReference>
<reference evidence="11" key="2">
    <citation type="submission" date="2022-06" db="UniProtKB">
        <authorList>
            <consortium name="EnsemblMetazoa"/>
        </authorList>
    </citation>
    <scope>IDENTIFICATION</scope>
    <source>
        <strain evidence="11">PS312</strain>
    </source>
</reference>
<evidence type="ECO:0000256" key="6">
    <source>
        <dbReference type="ARBA" id="ARBA00023121"/>
    </source>
</evidence>
<proteinExistence type="inferred from homology"/>
<keyword evidence="12" id="KW-1185">Reference proteome</keyword>
<keyword evidence="5 9" id="KW-0445">Lipid transport</keyword>
<comment type="subcellular location">
    <subcellularLocation>
        <location evidence="1">Membrane</location>
        <topology evidence="1">Peripheral membrane protein</topology>
    </subcellularLocation>
</comment>
<dbReference type="Gene3D" id="2.30.29.30">
    <property type="entry name" value="Pleckstrin-homology domain (PH domain)/Phosphotyrosine-binding domain (PTB)"/>
    <property type="match status" value="1"/>
</dbReference>
<accession>A0A8R1YIP5</accession>
<dbReference type="PANTHER" id="PTHR10972:SF205">
    <property type="entry name" value="OXYSTEROL-BINDING PROTEIN 1"/>
    <property type="match status" value="1"/>
</dbReference>
<keyword evidence="7" id="KW-0472">Membrane</keyword>
<dbReference type="GO" id="GO:0005886">
    <property type="term" value="C:plasma membrane"/>
    <property type="evidence" value="ECO:0000318"/>
    <property type="project" value="GO_Central"/>
</dbReference>
<dbReference type="InterPro" id="IPR000648">
    <property type="entry name" value="Oxysterol-bd"/>
</dbReference>
<dbReference type="OrthoDB" id="1854502at2759"/>
<keyword evidence="4" id="KW-0597">Phosphoprotein</keyword>
<dbReference type="InterPro" id="IPR037239">
    <property type="entry name" value="OSBP_sf"/>
</dbReference>
<name>A0A2A6CR03_PRIPA</name>
<dbReference type="EnsemblMetazoa" id="PPA25368.1">
    <property type="protein sequence ID" value="PPA25368.1"/>
    <property type="gene ID" value="WBGene00114922"/>
</dbReference>
<feature type="compositionally biased region" description="Gly residues" evidence="10">
    <location>
        <begin position="276"/>
        <end position="290"/>
    </location>
</feature>
<comment type="similarity">
    <text evidence="2 8">Belongs to the OSBP family.</text>
</comment>